<dbReference type="SMART" id="SM00342">
    <property type="entry name" value="HTH_ARAC"/>
    <property type="match status" value="1"/>
</dbReference>
<organism evidence="5 6">
    <name type="scientific">Bacillus changyiensis</name>
    <dbReference type="NCBI Taxonomy" id="3004103"/>
    <lineage>
        <taxon>Bacteria</taxon>
        <taxon>Bacillati</taxon>
        <taxon>Bacillota</taxon>
        <taxon>Bacilli</taxon>
        <taxon>Bacillales</taxon>
        <taxon>Bacillaceae</taxon>
        <taxon>Bacillus</taxon>
    </lineage>
</organism>
<reference evidence="5 6" key="1">
    <citation type="submission" date="2023-01" db="EMBL/GenBank/DDBJ databases">
        <title>Bacillus changyiensis sp. nov., isolated from a coastal deposit.</title>
        <authorList>
            <person name="Xiao G."/>
            <person name="Lai Q."/>
            <person name="Hu Z."/>
            <person name="Shao Z."/>
        </authorList>
    </citation>
    <scope>NUCLEOTIDE SEQUENCE [LARGE SCALE GENOMIC DNA]</scope>
    <source>
        <strain evidence="5 6">CLL-7-23</strain>
    </source>
</reference>
<gene>
    <name evidence="5" type="ORF">PJ311_15005</name>
</gene>
<dbReference type="InterPro" id="IPR050959">
    <property type="entry name" value="MarA-like"/>
</dbReference>
<dbReference type="EMBL" id="JAQKAB010000011">
    <property type="protein sequence ID" value="MDA7027883.1"/>
    <property type="molecule type" value="Genomic_DNA"/>
</dbReference>
<dbReference type="PANTHER" id="PTHR47504:SF5">
    <property type="entry name" value="RIGHT ORIGIN-BINDING PROTEIN"/>
    <property type="match status" value="1"/>
</dbReference>
<evidence type="ECO:0000256" key="3">
    <source>
        <dbReference type="ARBA" id="ARBA00023163"/>
    </source>
</evidence>
<dbReference type="Proteomes" id="UP001211894">
    <property type="component" value="Unassembled WGS sequence"/>
</dbReference>
<dbReference type="Gene3D" id="1.10.10.60">
    <property type="entry name" value="Homeodomain-like"/>
    <property type="match status" value="2"/>
</dbReference>
<accession>A0ABT4X6J1</accession>
<comment type="caution">
    <text evidence="5">The sequence shown here is derived from an EMBL/GenBank/DDBJ whole genome shotgun (WGS) entry which is preliminary data.</text>
</comment>
<sequence>METWELVQKTLSHIETHLSEELKIKELANIACLSPFYYQRIFSRLVGKPVMEYVRLRRLAKAASMLENTDQKIIDIGFNVGFENHETFTRSFKEVYTITPEMYRKHPRPLSHFNKPDISLKYRLVNEKMPLIADKVVLEVYRKHLAKKRFFAGLSIETPFSNHPSIDHLAELWHDFHLKKKKVDAFKKEEIGVGRPGHREGYLNYFVGAEVDHLEELKDFSEFILFEGDYIVCYFEAEDFYYLTRDALDKAVHYMYGTWLQKNKVMVEPFMVEIYCENGPETSSMEIWFKQRKDE</sequence>
<keyword evidence="6" id="KW-1185">Reference proteome</keyword>
<dbReference type="Pfam" id="PF12833">
    <property type="entry name" value="HTH_18"/>
    <property type="match status" value="1"/>
</dbReference>
<feature type="domain" description="HTH araC/xylS-type" evidence="4">
    <location>
        <begin position="8"/>
        <end position="106"/>
    </location>
</feature>
<name>A0ABT4X6J1_9BACI</name>
<dbReference type="SUPFAM" id="SSF46689">
    <property type="entry name" value="Homeodomain-like"/>
    <property type="match status" value="2"/>
</dbReference>
<dbReference type="RefSeq" id="WP_271341711.1">
    <property type="nucleotide sequence ID" value="NZ_JAQKAB010000011.1"/>
</dbReference>
<keyword evidence="1" id="KW-0805">Transcription regulation</keyword>
<dbReference type="InterPro" id="IPR009057">
    <property type="entry name" value="Homeodomain-like_sf"/>
</dbReference>
<dbReference type="Gene3D" id="3.20.80.10">
    <property type="entry name" value="Regulatory factor, effector binding domain"/>
    <property type="match status" value="1"/>
</dbReference>
<evidence type="ECO:0000256" key="1">
    <source>
        <dbReference type="ARBA" id="ARBA00023015"/>
    </source>
</evidence>
<protein>
    <submittedName>
        <fullName evidence="5">AraC family transcriptional regulator</fullName>
    </submittedName>
</protein>
<dbReference type="SUPFAM" id="SSF55136">
    <property type="entry name" value="Probable bacterial effector-binding domain"/>
    <property type="match status" value="1"/>
</dbReference>
<dbReference type="PANTHER" id="PTHR47504">
    <property type="entry name" value="RIGHT ORIGIN-BINDING PROTEIN"/>
    <property type="match status" value="1"/>
</dbReference>
<evidence type="ECO:0000256" key="2">
    <source>
        <dbReference type="ARBA" id="ARBA00023125"/>
    </source>
</evidence>
<evidence type="ECO:0000313" key="6">
    <source>
        <dbReference type="Proteomes" id="UP001211894"/>
    </source>
</evidence>
<dbReference type="PROSITE" id="PS01124">
    <property type="entry name" value="HTH_ARAC_FAMILY_2"/>
    <property type="match status" value="1"/>
</dbReference>
<keyword evidence="3" id="KW-0804">Transcription</keyword>
<dbReference type="InterPro" id="IPR011256">
    <property type="entry name" value="Reg_factor_effector_dom_sf"/>
</dbReference>
<proteinExistence type="predicted"/>
<dbReference type="InterPro" id="IPR029442">
    <property type="entry name" value="GyrI-like"/>
</dbReference>
<evidence type="ECO:0000259" key="4">
    <source>
        <dbReference type="PROSITE" id="PS01124"/>
    </source>
</evidence>
<evidence type="ECO:0000313" key="5">
    <source>
        <dbReference type="EMBL" id="MDA7027883.1"/>
    </source>
</evidence>
<keyword evidence="2" id="KW-0238">DNA-binding</keyword>
<dbReference type="Pfam" id="PF06445">
    <property type="entry name" value="GyrI-like"/>
    <property type="match status" value="1"/>
</dbReference>
<dbReference type="InterPro" id="IPR018060">
    <property type="entry name" value="HTH_AraC"/>
</dbReference>